<name>A0ABQ3DRD4_9ACTN</name>
<dbReference type="Proteomes" id="UP000599437">
    <property type="component" value="Unassembled WGS sequence"/>
</dbReference>
<feature type="domain" description="SGNH hydrolase-type esterase" evidence="1">
    <location>
        <begin position="242"/>
        <end position="427"/>
    </location>
</feature>
<proteinExistence type="predicted"/>
<comment type="caution">
    <text evidence="2">The sequence shown here is derived from an EMBL/GenBank/DDBJ whole genome shotgun (WGS) entry which is preliminary data.</text>
</comment>
<dbReference type="InterPro" id="IPR053140">
    <property type="entry name" value="GDSL_Rv0518-like"/>
</dbReference>
<dbReference type="SUPFAM" id="SSF52266">
    <property type="entry name" value="SGNH hydrolase"/>
    <property type="match status" value="1"/>
</dbReference>
<dbReference type="Gene3D" id="3.40.50.1110">
    <property type="entry name" value="SGNH hydrolase"/>
    <property type="match status" value="1"/>
</dbReference>
<keyword evidence="3" id="KW-1185">Reference proteome</keyword>
<dbReference type="PANTHER" id="PTHR43784:SF2">
    <property type="entry name" value="GDSL-LIKE LIPASE_ACYLHYDROLASE, PUTATIVE (AFU_ORTHOLOGUE AFUA_2G00820)-RELATED"/>
    <property type="match status" value="1"/>
</dbReference>
<sequence>MPSARQSPECRYWHAHAQGRDLRAMNRPTPRRHAPRALAAAAVALTTVVLASGPPATARPAAPPGAAEPGRTSVVTWAASADRLSTAGAAPERTYRLVVRTSAGGDGLRIRLSNAFGTRPVTFGRAHAGLRATGAALVPGTNRPLSFAGSPSVTVPPGGSVSSDPLPGTVRPRSDLAVSLYVRDAGGAATGHRMALQTSYVAPSGDHASDDTATAYTQPVTSWFYLDAVTVNARRGTSAVAALGDSITDGALSTRDTNRRWPDFLARRLDADAGTRVKGVANEGISGNKVLKDGSGESALKRLDRDVLTQAGVRTVVLLEGVNDIKSVPAPTAAELIAGYRQIVDRSHAAGVCVVGATVMPYEGWREWTPAGEAVRQEVNAFVRESGAFDAVVDFDRAVMDPAAPSRILPAYNSGDHLHPNDLGMRRMADIVDLKSLRCHRR</sequence>
<evidence type="ECO:0000313" key="2">
    <source>
        <dbReference type="EMBL" id="GHB09109.1"/>
    </source>
</evidence>
<keyword evidence="2" id="KW-0378">Hydrolase</keyword>
<dbReference type="InterPro" id="IPR013830">
    <property type="entry name" value="SGNH_hydro"/>
</dbReference>
<dbReference type="PANTHER" id="PTHR43784">
    <property type="entry name" value="GDSL-LIKE LIPASE/ACYLHYDROLASE, PUTATIVE (AFU_ORTHOLOGUE AFUA_2G00820)-RELATED"/>
    <property type="match status" value="1"/>
</dbReference>
<dbReference type="CDD" id="cd01830">
    <property type="entry name" value="XynE_like"/>
    <property type="match status" value="1"/>
</dbReference>
<accession>A0ABQ3DRD4</accession>
<evidence type="ECO:0000313" key="3">
    <source>
        <dbReference type="Proteomes" id="UP000599437"/>
    </source>
</evidence>
<organism evidence="2 3">
    <name type="scientific">Streptomyces chryseus</name>
    <dbReference type="NCBI Taxonomy" id="68186"/>
    <lineage>
        <taxon>Bacteria</taxon>
        <taxon>Bacillati</taxon>
        <taxon>Actinomycetota</taxon>
        <taxon>Actinomycetes</taxon>
        <taxon>Kitasatosporales</taxon>
        <taxon>Streptomycetaceae</taxon>
        <taxon>Streptomyces</taxon>
    </lineage>
</organism>
<dbReference type="Pfam" id="PF13472">
    <property type="entry name" value="Lipase_GDSL_2"/>
    <property type="match status" value="1"/>
</dbReference>
<evidence type="ECO:0000259" key="1">
    <source>
        <dbReference type="Pfam" id="PF13472"/>
    </source>
</evidence>
<dbReference type="InterPro" id="IPR036514">
    <property type="entry name" value="SGNH_hydro_sf"/>
</dbReference>
<dbReference type="EMBL" id="BMVO01000010">
    <property type="protein sequence ID" value="GHB09109.1"/>
    <property type="molecule type" value="Genomic_DNA"/>
</dbReference>
<protein>
    <submittedName>
        <fullName evidence="2">SGNH hydrolase</fullName>
    </submittedName>
</protein>
<dbReference type="GO" id="GO:0016787">
    <property type="term" value="F:hydrolase activity"/>
    <property type="evidence" value="ECO:0007669"/>
    <property type="project" value="UniProtKB-KW"/>
</dbReference>
<reference evidence="3" key="1">
    <citation type="journal article" date="2019" name="Int. J. Syst. Evol. Microbiol.">
        <title>The Global Catalogue of Microorganisms (GCM) 10K type strain sequencing project: providing services to taxonomists for standard genome sequencing and annotation.</title>
        <authorList>
            <consortium name="The Broad Institute Genomics Platform"/>
            <consortium name="The Broad Institute Genome Sequencing Center for Infectious Disease"/>
            <person name="Wu L."/>
            <person name="Ma J."/>
        </authorList>
    </citation>
    <scope>NUCLEOTIDE SEQUENCE [LARGE SCALE GENOMIC DNA]</scope>
    <source>
        <strain evidence="3">JCM 4737</strain>
    </source>
</reference>
<gene>
    <name evidence="2" type="ORF">GCM10010346_35470</name>
</gene>